<protein>
    <submittedName>
        <fullName evidence="1">Pyridoxamine 5'-phosphate oxidase</fullName>
    </submittedName>
</protein>
<dbReference type="RefSeq" id="WP_164323986.1">
    <property type="nucleotide sequence ID" value="NZ_JAAGLU010000069.1"/>
</dbReference>
<organism evidence="1">
    <name type="scientific">Streptomyces sp. SID12501</name>
    <dbReference type="NCBI Taxonomy" id="2706042"/>
    <lineage>
        <taxon>Bacteria</taxon>
        <taxon>Bacillati</taxon>
        <taxon>Actinomycetota</taxon>
        <taxon>Actinomycetes</taxon>
        <taxon>Kitasatosporales</taxon>
        <taxon>Streptomycetaceae</taxon>
        <taxon>Streptomyces</taxon>
    </lineage>
</organism>
<dbReference type="SUPFAM" id="SSF50475">
    <property type="entry name" value="FMN-binding split barrel"/>
    <property type="match status" value="1"/>
</dbReference>
<dbReference type="Gene3D" id="2.30.110.10">
    <property type="entry name" value="Electron Transport, Fmn-binding Protein, Chain A"/>
    <property type="match status" value="1"/>
</dbReference>
<name>A0A6B3C6G6_9ACTN</name>
<dbReference type="AlphaFoldDB" id="A0A6B3C6G6"/>
<sequence length="310" mass="33796">MTILDPSLTDTMDAYRTCEFVTLGRDGTPLTWPTAARRREDGTILVTTSPAFAQKALNVRRDGRVALLFSDPTGSGLADATQLFVTGTAVCPDDIMTGPEGAEDYWTTLFERQPDSRKYVVPPGRWLMGWYYLRLHITVTPTRMTTRPPLLPLAATAPAPAGPRPLGAGLLARFPSAVLGARDASGAPVLVRTRTEPTEDGFAVEPDPDHEMVPGPASLLVHRHDGRLANLHNALVRGELRSDGARWWVVPEKVIEPTGAGRAADMFRTLRNARRATDGYLERRGLSRPAVRWDGFRALAQEAAARPANG</sequence>
<proteinExistence type="predicted"/>
<dbReference type="EMBL" id="JAAGLU010000069">
    <property type="protein sequence ID" value="NEC92383.1"/>
    <property type="molecule type" value="Genomic_DNA"/>
</dbReference>
<evidence type="ECO:0000313" key="1">
    <source>
        <dbReference type="EMBL" id="NEC92383.1"/>
    </source>
</evidence>
<comment type="caution">
    <text evidence="1">The sequence shown here is derived from an EMBL/GenBank/DDBJ whole genome shotgun (WGS) entry which is preliminary data.</text>
</comment>
<accession>A0A6B3C6G6</accession>
<reference evidence="1" key="1">
    <citation type="submission" date="2020-01" db="EMBL/GenBank/DDBJ databases">
        <title>Insect and environment-associated Actinomycetes.</title>
        <authorList>
            <person name="Currrie C."/>
            <person name="Chevrette M."/>
            <person name="Carlson C."/>
            <person name="Stubbendieck R."/>
            <person name="Wendt-Pienkowski E."/>
        </authorList>
    </citation>
    <scope>NUCLEOTIDE SEQUENCE</scope>
    <source>
        <strain evidence="1">SID12501</strain>
    </source>
</reference>
<gene>
    <name evidence="1" type="ORF">G3I71_43025</name>
</gene>
<dbReference type="InterPro" id="IPR012349">
    <property type="entry name" value="Split_barrel_FMN-bd"/>
</dbReference>